<organism evidence="9 10">
    <name type="scientific">Spodoptera exigua</name>
    <name type="common">Beet armyworm</name>
    <name type="synonym">Noctua fulgens</name>
    <dbReference type="NCBI Taxonomy" id="7107"/>
    <lineage>
        <taxon>Eukaryota</taxon>
        <taxon>Metazoa</taxon>
        <taxon>Ecdysozoa</taxon>
        <taxon>Arthropoda</taxon>
        <taxon>Hexapoda</taxon>
        <taxon>Insecta</taxon>
        <taxon>Pterygota</taxon>
        <taxon>Neoptera</taxon>
        <taxon>Endopterygota</taxon>
        <taxon>Lepidoptera</taxon>
        <taxon>Glossata</taxon>
        <taxon>Ditrysia</taxon>
        <taxon>Noctuoidea</taxon>
        <taxon>Noctuidae</taxon>
        <taxon>Amphipyrinae</taxon>
        <taxon>Spodoptera</taxon>
    </lineage>
</organism>
<dbReference type="PROSITE" id="PS00028">
    <property type="entry name" value="ZINC_FINGER_C2H2_1"/>
    <property type="match status" value="1"/>
</dbReference>
<keyword evidence="2" id="KW-0479">Metal-binding</keyword>
<evidence type="ECO:0000256" key="2">
    <source>
        <dbReference type="ARBA" id="ARBA00022723"/>
    </source>
</evidence>
<accession>A0A835L288</accession>
<keyword evidence="10" id="KW-1185">Reference proteome</keyword>
<comment type="subcellular location">
    <subcellularLocation>
        <location evidence="1">Nucleus</location>
    </subcellularLocation>
</comment>
<gene>
    <name evidence="9" type="ORF">HW555_009683</name>
</gene>
<dbReference type="InterPro" id="IPR013087">
    <property type="entry name" value="Znf_C2H2_type"/>
</dbReference>
<dbReference type="GO" id="GO:0008270">
    <property type="term" value="F:zinc ion binding"/>
    <property type="evidence" value="ECO:0007669"/>
    <property type="project" value="UniProtKB-KW"/>
</dbReference>
<proteinExistence type="predicted"/>
<evidence type="ECO:0000256" key="1">
    <source>
        <dbReference type="ARBA" id="ARBA00004123"/>
    </source>
</evidence>
<dbReference type="PROSITE" id="PS50157">
    <property type="entry name" value="ZINC_FINGER_C2H2_2"/>
    <property type="match status" value="1"/>
</dbReference>
<dbReference type="PANTHER" id="PTHR24394:SF29">
    <property type="entry name" value="MYONEURIN"/>
    <property type="match status" value="1"/>
</dbReference>
<dbReference type="SUPFAM" id="SSF57667">
    <property type="entry name" value="beta-beta-alpha zinc fingers"/>
    <property type="match status" value="1"/>
</dbReference>
<evidence type="ECO:0000313" key="10">
    <source>
        <dbReference type="Proteomes" id="UP000648187"/>
    </source>
</evidence>
<comment type="caution">
    <text evidence="9">The sequence shown here is derived from an EMBL/GenBank/DDBJ whole genome shotgun (WGS) entry which is preliminary data.</text>
</comment>
<evidence type="ECO:0000256" key="5">
    <source>
        <dbReference type="ARBA" id="ARBA00022833"/>
    </source>
</evidence>
<evidence type="ECO:0000256" key="4">
    <source>
        <dbReference type="ARBA" id="ARBA00022771"/>
    </source>
</evidence>
<evidence type="ECO:0000256" key="3">
    <source>
        <dbReference type="ARBA" id="ARBA00022737"/>
    </source>
</evidence>
<dbReference type="FunFam" id="3.30.160.60:FF:000100">
    <property type="entry name" value="Zinc finger 45-like"/>
    <property type="match status" value="1"/>
</dbReference>
<dbReference type="GO" id="GO:0005634">
    <property type="term" value="C:nucleus"/>
    <property type="evidence" value="ECO:0007669"/>
    <property type="project" value="UniProtKB-SubCell"/>
</dbReference>
<dbReference type="AlphaFoldDB" id="A0A835L288"/>
<keyword evidence="4 7" id="KW-0863">Zinc-finger</keyword>
<name>A0A835L288_SPOEX</name>
<evidence type="ECO:0000256" key="7">
    <source>
        <dbReference type="PROSITE-ProRule" id="PRU00042"/>
    </source>
</evidence>
<dbReference type="InterPro" id="IPR036236">
    <property type="entry name" value="Znf_C2H2_sf"/>
</dbReference>
<sequence length="193" mass="21492">MSRRFLKESRLREHTLAVHLKATPLACDQPGCTFTKKSLEGHLRSHSGERPFACTTCGATFGYEAALYNHTRLVHLKHKVTLLARTGDAVIRVLSCEIKNQICPPSWVAGAAFRRRRRHLAATRDYLQQQQTRDSSGAAGAMFSRATRSVVAESDVRNDITLIDTTVEPFESIEGISLSEKNLQTTSLPRSLL</sequence>
<protein>
    <recommendedName>
        <fullName evidence="8">C2H2-type domain-containing protein</fullName>
    </recommendedName>
</protein>
<dbReference type="GO" id="GO:0000981">
    <property type="term" value="F:DNA-binding transcription factor activity, RNA polymerase II-specific"/>
    <property type="evidence" value="ECO:0007669"/>
    <property type="project" value="TreeGrafter"/>
</dbReference>
<evidence type="ECO:0000313" key="9">
    <source>
        <dbReference type="EMBL" id="KAF9411535.1"/>
    </source>
</evidence>
<dbReference type="Proteomes" id="UP000648187">
    <property type="component" value="Unassembled WGS sequence"/>
</dbReference>
<keyword evidence="5" id="KW-0862">Zinc</keyword>
<dbReference type="SMART" id="SM00355">
    <property type="entry name" value="ZnF_C2H2"/>
    <property type="match status" value="2"/>
</dbReference>
<dbReference type="PANTHER" id="PTHR24394">
    <property type="entry name" value="ZINC FINGER PROTEIN"/>
    <property type="match status" value="1"/>
</dbReference>
<feature type="domain" description="C2H2-type" evidence="8">
    <location>
        <begin position="52"/>
        <end position="80"/>
    </location>
</feature>
<keyword evidence="6" id="KW-0539">Nucleus</keyword>
<dbReference type="EMBL" id="JACKWZ010000221">
    <property type="protein sequence ID" value="KAF9411535.1"/>
    <property type="molecule type" value="Genomic_DNA"/>
</dbReference>
<reference evidence="9" key="1">
    <citation type="submission" date="2020-08" db="EMBL/GenBank/DDBJ databases">
        <title>Spodoptera exigua strain:BAW_Kor-Di-RS1 Genome sequencing and assembly.</title>
        <authorList>
            <person name="Kim J."/>
            <person name="Nam H.Y."/>
            <person name="Kwon M."/>
            <person name="Choi J.H."/>
            <person name="Cho S.R."/>
            <person name="Kim G.-H."/>
        </authorList>
    </citation>
    <scope>NUCLEOTIDE SEQUENCE</scope>
    <source>
        <strain evidence="9">BAW_Kor-Di-RS1</strain>
        <tissue evidence="9">Whole-body</tissue>
    </source>
</reference>
<keyword evidence="3" id="KW-0677">Repeat</keyword>
<evidence type="ECO:0000256" key="6">
    <source>
        <dbReference type="ARBA" id="ARBA00023242"/>
    </source>
</evidence>
<dbReference type="Gene3D" id="3.30.160.60">
    <property type="entry name" value="Classic Zinc Finger"/>
    <property type="match status" value="2"/>
</dbReference>
<evidence type="ECO:0000259" key="8">
    <source>
        <dbReference type="PROSITE" id="PS50157"/>
    </source>
</evidence>